<reference evidence="1" key="1">
    <citation type="submission" date="2021-02" db="EMBL/GenBank/DDBJ databases">
        <authorList>
            <consortium name="DOE Joint Genome Institute"/>
            <person name="Ahrendt S."/>
            <person name="Looney B.P."/>
            <person name="Miyauchi S."/>
            <person name="Morin E."/>
            <person name="Drula E."/>
            <person name="Courty P.E."/>
            <person name="Chicoki N."/>
            <person name="Fauchery L."/>
            <person name="Kohler A."/>
            <person name="Kuo A."/>
            <person name="Labutti K."/>
            <person name="Pangilinan J."/>
            <person name="Lipzen A."/>
            <person name="Riley R."/>
            <person name="Andreopoulos W."/>
            <person name="He G."/>
            <person name="Johnson J."/>
            <person name="Barry K.W."/>
            <person name="Grigoriev I.V."/>
            <person name="Nagy L."/>
            <person name="Hibbett D."/>
            <person name="Henrissat B."/>
            <person name="Matheny P.B."/>
            <person name="Labbe J."/>
            <person name="Martin F."/>
        </authorList>
    </citation>
    <scope>NUCLEOTIDE SEQUENCE</scope>
    <source>
        <strain evidence="1">FP105234-sp</strain>
    </source>
</reference>
<comment type="caution">
    <text evidence="1">The sequence shown here is derived from an EMBL/GenBank/DDBJ whole genome shotgun (WGS) entry which is preliminary data.</text>
</comment>
<dbReference type="Proteomes" id="UP000814033">
    <property type="component" value="Unassembled WGS sequence"/>
</dbReference>
<organism evidence="1 2">
    <name type="scientific">Auriscalpium vulgare</name>
    <dbReference type="NCBI Taxonomy" id="40419"/>
    <lineage>
        <taxon>Eukaryota</taxon>
        <taxon>Fungi</taxon>
        <taxon>Dikarya</taxon>
        <taxon>Basidiomycota</taxon>
        <taxon>Agaricomycotina</taxon>
        <taxon>Agaricomycetes</taxon>
        <taxon>Russulales</taxon>
        <taxon>Auriscalpiaceae</taxon>
        <taxon>Auriscalpium</taxon>
    </lineage>
</organism>
<evidence type="ECO:0000313" key="2">
    <source>
        <dbReference type="Proteomes" id="UP000814033"/>
    </source>
</evidence>
<proteinExistence type="predicted"/>
<name>A0ACB8RHU9_9AGAM</name>
<reference evidence="1" key="2">
    <citation type="journal article" date="2022" name="New Phytol.">
        <title>Evolutionary transition to the ectomycorrhizal habit in the genomes of a hyperdiverse lineage of mushroom-forming fungi.</title>
        <authorList>
            <person name="Looney B."/>
            <person name="Miyauchi S."/>
            <person name="Morin E."/>
            <person name="Drula E."/>
            <person name="Courty P.E."/>
            <person name="Kohler A."/>
            <person name="Kuo A."/>
            <person name="LaButti K."/>
            <person name="Pangilinan J."/>
            <person name="Lipzen A."/>
            <person name="Riley R."/>
            <person name="Andreopoulos W."/>
            <person name="He G."/>
            <person name="Johnson J."/>
            <person name="Nolan M."/>
            <person name="Tritt A."/>
            <person name="Barry K.W."/>
            <person name="Grigoriev I.V."/>
            <person name="Nagy L.G."/>
            <person name="Hibbett D."/>
            <person name="Henrissat B."/>
            <person name="Matheny P.B."/>
            <person name="Labbe J."/>
            <person name="Martin F.M."/>
        </authorList>
    </citation>
    <scope>NUCLEOTIDE SEQUENCE</scope>
    <source>
        <strain evidence="1">FP105234-sp</strain>
    </source>
</reference>
<dbReference type="EMBL" id="MU276017">
    <property type="protein sequence ID" value="KAI0043457.1"/>
    <property type="molecule type" value="Genomic_DNA"/>
</dbReference>
<evidence type="ECO:0000313" key="1">
    <source>
        <dbReference type="EMBL" id="KAI0043457.1"/>
    </source>
</evidence>
<protein>
    <submittedName>
        <fullName evidence="1">Uncharacterized protein</fullName>
    </submittedName>
</protein>
<gene>
    <name evidence="1" type="ORF">FA95DRAFT_397608</name>
</gene>
<accession>A0ACB8RHU9</accession>
<keyword evidence="2" id="KW-1185">Reference proteome</keyword>
<sequence length="239" mass="22895">MRVPAVVSSVFAFATLAAAQNQNVQVVVGGSANTQGGALQFIPDNINATQGSVITFSFAGSPGFHSITQSSFASPCQPLTGGFDSGFVSVPAGTTGAVPSWNLTITNGTQPIWFYCKQLSPVPHCKSGMVGAINAPTTGNTFSNFQQAAVASSGNPGQAEGGLVGVGASASAPPGPFSGAVSGVGNPTAAAGPAASSTAPASSASAPAGSTSAVPNGASAVGVNGVVALMAALLGVAIA</sequence>